<evidence type="ECO:0000256" key="6">
    <source>
        <dbReference type="ARBA" id="ARBA00023015"/>
    </source>
</evidence>
<dbReference type="GO" id="GO:0008270">
    <property type="term" value="F:zinc ion binding"/>
    <property type="evidence" value="ECO:0007669"/>
    <property type="project" value="UniProtKB-KW"/>
</dbReference>
<feature type="domain" description="BED-type" evidence="13">
    <location>
        <begin position="283"/>
        <end position="340"/>
    </location>
</feature>
<dbReference type="AlphaFoldDB" id="A0A5C7IUL9"/>
<dbReference type="Pfam" id="PF14372">
    <property type="entry name" value="hAT-like_RNase-H"/>
    <property type="match status" value="1"/>
</dbReference>
<keyword evidence="6" id="KW-0805">Transcription regulation</keyword>
<evidence type="ECO:0000259" key="13">
    <source>
        <dbReference type="PROSITE" id="PS50808"/>
    </source>
</evidence>
<dbReference type="InterPro" id="IPR012337">
    <property type="entry name" value="RNaseH-like_sf"/>
</dbReference>
<comment type="caution">
    <text evidence="14">The sequence shown here is derived from an EMBL/GenBank/DDBJ whole genome shotgun (WGS) entry which is preliminary data.</text>
</comment>
<comment type="subunit">
    <text evidence="2">Homodimer.</text>
</comment>
<accession>A0A5C7IUL9</accession>
<dbReference type="PANTHER" id="PTHR46481:SF8">
    <property type="entry name" value="ZINC FINGER BED DOMAIN-CONTAINING PROTEIN RICESLEEPER 1-LIKE"/>
    <property type="match status" value="1"/>
</dbReference>
<dbReference type="Pfam" id="PF05699">
    <property type="entry name" value="Dimer_Tnp_hAT"/>
    <property type="match status" value="1"/>
</dbReference>
<evidence type="ECO:0000256" key="4">
    <source>
        <dbReference type="ARBA" id="ARBA00022771"/>
    </source>
</evidence>
<evidence type="ECO:0000256" key="2">
    <source>
        <dbReference type="ARBA" id="ARBA00011738"/>
    </source>
</evidence>
<keyword evidence="5" id="KW-0862">Zinc</keyword>
<dbReference type="GO" id="GO:0046983">
    <property type="term" value="F:protein dimerization activity"/>
    <property type="evidence" value="ECO:0007669"/>
    <property type="project" value="InterPro"/>
</dbReference>
<dbReference type="InterPro" id="IPR025525">
    <property type="entry name" value="hAT-like_transposase_RNase-H"/>
</dbReference>
<evidence type="ECO:0000313" key="15">
    <source>
        <dbReference type="Proteomes" id="UP000323000"/>
    </source>
</evidence>
<keyword evidence="8" id="KW-0804">Transcription</keyword>
<sequence length="833" mass="95076">MQMGDLSREMENLMAYRGQQPVMGEVQAVFPYQASNNQEWNQWGSQDNPSFTEQWISGLGEPIKHTAAQKKINSLEKEMDSSLKETEELKDELAQRAEALEIMKTRECDHIAELARAKQELEAKGKEVMPFPKDELNLGQGTSSAFVTKPSHNKSKKSNQVPHSPLQSLKDKQPILEILKKPTPSKNNQITNAIRAKKGCNKRTSQEVTHPSTALAQITLNFGVLMGSDALVLMTTPFYHQKGVTPSNTSEPPTIEGTFTHDSIPPDVDMLDDESEDLDKGGKNSSWAWDHFIQLSSDPKKPKSKCRHCGKEYACGKKKNGTSNMLNHLRYRCSKFVFKWDSKQKQLVMQPKTNEDDGKLIATSYNEEKCREALTRFVLLDEGIERVFTVTVDNASSNNDAILYLSKIVNSWNGAIMNGNHMHLRCSAHILNLIVTEGLKDYHESISKIRNVVRYVRGSPARLQKFKSCAEREKISSKKLLCLDVPTRWNSTYLMLESAEKFQKAFERLEDHDTQYFREFCLGKDKGAPTSLDWEYARCFIKFLKVFFDTTLKFSGSLFVTSSTFLRQLCMVHSQLKNWCDSKDIFLKHMVENMRKKYDKYWGSYQVINLFLFIAVLLDPRHKQRLLRYCFALLWGEDRANEVTSRVISTLNELYYQYKVIYFANMEADDNIPIANDMPVDSGEIDADSLFNSGYMKLVKETDGVDNKTEVDQYLMESCENPNDDNFDILCWWKIKSSKYKILSYVARDILAIPVSTVASESTFSTGERILDSFRSSLSPRTVEALICIQNWLDSSSQISLGQMAKKGCNKRTSQEVTHPSTAIAQARLTSEF</sequence>
<proteinExistence type="predicted"/>
<keyword evidence="3" id="KW-0479">Metal-binding</keyword>
<dbReference type="SUPFAM" id="SSF53098">
    <property type="entry name" value="Ribonuclease H-like"/>
    <property type="match status" value="1"/>
</dbReference>
<dbReference type="InterPro" id="IPR052035">
    <property type="entry name" value="ZnF_BED_domain_contain"/>
</dbReference>
<dbReference type="SMART" id="SM00614">
    <property type="entry name" value="ZnF_BED"/>
    <property type="match status" value="1"/>
</dbReference>
<evidence type="ECO:0000256" key="7">
    <source>
        <dbReference type="ARBA" id="ARBA00023125"/>
    </source>
</evidence>
<evidence type="ECO:0000313" key="14">
    <source>
        <dbReference type="EMBL" id="TXG72885.1"/>
    </source>
</evidence>
<dbReference type="GO" id="GO:0005634">
    <property type="term" value="C:nucleus"/>
    <property type="evidence" value="ECO:0007669"/>
    <property type="project" value="UniProtKB-SubCell"/>
</dbReference>
<comment type="subcellular location">
    <subcellularLocation>
        <location evidence="1">Nucleus</location>
    </subcellularLocation>
</comment>
<dbReference type="OrthoDB" id="1292405at2759"/>
<dbReference type="Pfam" id="PF02892">
    <property type="entry name" value="zf-BED"/>
    <property type="match status" value="1"/>
</dbReference>
<evidence type="ECO:0000256" key="9">
    <source>
        <dbReference type="ARBA" id="ARBA00023242"/>
    </source>
</evidence>
<keyword evidence="7" id="KW-0238">DNA-binding</keyword>
<dbReference type="EMBL" id="VAHF01000001">
    <property type="protein sequence ID" value="TXG72885.1"/>
    <property type="molecule type" value="Genomic_DNA"/>
</dbReference>
<dbReference type="InterPro" id="IPR008906">
    <property type="entry name" value="HATC_C_dom"/>
</dbReference>
<dbReference type="PANTHER" id="PTHR46481">
    <property type="entry name" value="ZINC FINGER BED DOMAIN-CONTAINING PROTEIN 4"/>
    <property type="match status" value="1"/>
</dbReference>
<dbReference type="SUPFAM" id="SSF57667">
    <property type="entry name" value="beta-beta-alpha zinc fingers"/>
    <property type="match status" value="1"/>
</dbReference>
<keyword evidence="9" id="KW-0539">Nucleus</keyword>
<evidence type="ECO:0000256" key="10">
    <source>
        <dbReference type="PROSITE-ProRule" id="PRU00027"/>
    </source>
</evidence>
<dbReference type="InterPro" id="IPR003656">
    <property type="entry name" value="Znf_BED"/>
</dbReference>
<evidence type="ECO:0000256" key="8">
    <source>
        <dbReference type="ARBA" id="ARBA00023163"/>
    </source>
</evidence>
<feature type="coiled-coil region" evidence="11">
    <location>
        <begin position="65"/>
        <end position="103"/>
    </location>
</feature>
<feature type="region of interest" description="Disordered" evidence="12">
    <location>
        <begin position="243"/>
        <end position="266"/>
    </location>
</feature>
<evidence type="ECO:0000256" key="5">
    <source>
        <dbReference type="ARBA" id="ARBA00022833"/>
    </source>
</evidence>
<evidence type="ECO:0000256" key="11">
    <source>
        <dbReference type="SAM" id="Coils"/>
    </source>
</evidence>
<dbReference type="GO" id="GO:0003677">
    <property type="term" value="F:DNA binding"/>
    <property type="evidence" value="ECO:0007669"/>
    <property type="project" value="UniProtKB-KW"/>
</dbReference>
<organism evidence="14 15">
    <name type="scientific">Acer yangbiense</name>
    <dbReference type="NCBI Taxonomy" id="1000413"/>
    <lineage>
        <taxon>Eukaryota</taxon>
        <taxon>Viridiplantae</taxon>
        <taxon>Streptophyta</taxon>
        <taxon>Embryophyta</taxon>
        <taxon>Tracheophyta</taxon>
        <taxon>Spermatophyta</taxon>
        <taxon>Magnoliopsida</taxon>
        <taxon>eudicotyledons</taxon>
        <taxon>Gunneridae</taxon>
        <taxon>Pentapetalae</taxon>
        <taxon>rosids</taxon>
        <taxon>malvids</taxon>
        <taxon>Sapindales</taxon>
        <taxon>Sapindaceae</taxon>
        <taxon>Hippocastanoideae</taxon>
        <taxon>Acereae</taxon>
        <taxon>Acer</taxon>
    </lineage>
</organism>
<evidence type="ECO:0000256" key="3">
    <source>
        <dbReference type="ARBA" id="ARBA00022723"/>
    </source>
</evidence>
<keyword evidence="11" id="KW-0175">Coiled coil</keyword>
<name>A0A5C7IUL9_9ROSI</name>
<evidence type="ECO:0000256" key="12">
    <source>
        <dbReference type="SAM" id="MobiDB-lite"/>
    </source>
</evidence>
<keyword evidence="4 10" id="KW-0863">Zinc-finger</keyword>
<dbReference type="InterPro" id="IPR036236">
    <property type="entry name" value="Znf_C2H2_sf"/>
</dbReference>
<dbReference type="PROSITE" id="PS50808">
    <property type="entry name" value="ZF_BED"/>
    <property type="match status" value="1"/>
</dbReference>
<dbReference type="Proteomes" id="UP000323000">
    <property type="component" value="Chromosome 1"/>
</dbReference>
<reference evidence="15" key="1">
    <citation type="journal article" date="2019" name="Gigascience">
        <title>De novo genome assembly of the endangered Acer yangbiense, a plant species with extremely small populations endemic to Yunnan Province, China.</title>
        <authorList>
            <person name="Yang J."/>
            <person name="Wariss H.M."/>
            <person name="Tao L."/>
            <person name="Zhang R."/>
            <person name="Yun Q."/>
            <person name="Hollingsworth P."/>
            <person name="Dao Z."/>
            <person name="Luo G."/>
            <person name="Guo H."/>
            <person name="Ma Y."/>
            <person name="Sun W."/>
        </authorList>
    </citation>
    <scope>NUCLEOTIDE SEQUENCE [LARGE SCALE GENOMIC DNA]</scope>
    <source>
        <strain evidence="15">cv. Malutang</strain>
    </source>
</reference>
<gene>
    <name evidence="14" type="ORF">EZV62_001464</name>
</gene>
<evidence type="ECO:0000256" key="1">
    <source>
        <dbReference type="ARBA" id="ARBA00004123"/>
    </source>
</evidence>
<feature type="region of interest" description="Disordered" evidence="12">
    <location>
        <begin position="131"/>
        <end position="166"/>
    </location>
</feature>
<keyword evidence="15" id="KW-1185">Reference proteome</keyword>
<protein>
    <recommendedName>
        <fullName evidence="13">BED-type domain-containing protein</fullName>
    </recommendedName>
</protein>